<dbReference type="PROSITE" id="PS51123">
    <property type="entry name" value="OMPA_2"/>
    <property type="match status" value="1"/>
</dbReference>
<dbReference type="CDD" id="cd07185">
    <property type="entry name" value="OmpA_C-like"/>
    <property type="match status" value="1"/>
</dbReference>
<dbReference type="EMBL" id="QUAH01000024">
    <property type="protein sequence ID" value="RFT14661.1"/>
    <property type="molecule type" value="Genomic_DNA"/>
</dbReference>
<dbReference type="PRINTS" id="PR01021">
    <property type="entry name" value="OMPADOMAIN"/>
</dbReference>
<dbReference type="AlphaFoldDB" id="A0A3E2BIV6"/>
<keyword evidence="2 3" id="KW-0472">Membrane</keyword>
<sequence length="263" mass="28993">MIVLCLLPIFISAQEQDEPGCKDHPLFTRMKGFIIYGCESSFDAVEFYVGEDRTQQLEGQKTHISYVLPEGQPTPSELQILRNYENAGKAIGAQVVYRSDRYLSMKIVKEGRQVWVAVEVANYGNSYDLTILEIGEMTQEVTASDMLAALNQDGRIALSIHFDTGKATIRPESQRIVGEIAALLKNNPDLKVSIEGHTDSTGTPQGNKVLSEERAKAVLLAVAALGVDPSRMTAVGWGQDRPVADNATEEGRARNRRVEIVKK</sequence>
<comment type="subcellular location">
    <subcellularLocation>
        <location evidence="1">Cell outer membrane</location>
    </subcellularLocation>
</comment>
<dbReference type="Proteomes" id="UP000257323">
    <property type="component" value="Unassembled WGS sequence"/>
</dbReference>
<reference evidence="5 6" key="1">
    <citation type="submission" date="2018-08" db="EMBL/GenBank/DDBJ databases">
        <title>Genome analysis of the thermophilic bacterium of the candidate phylum Aminicenantes from deep subsurface aquifer revealed its physiology and ecological role.</title>
        <authorList>
            <person name="Kadnikov V.V."/>
            <person name="Mardanov A.V."/>
            <person name="Beletsky A.V."/>
            <person name="Karnachuk O.V."/>
            <person name="Ravin N.V."/>
        </authorList>
    </citation>
    <scope>NUCLEOTIDE SEQUENCE [LARGE SCALE GENOMIC DNA]</scope>
    <source>
        <strain evidence="5">BY38</strain>
    </source>
</reference>
<dbReference type="InterPro" id="IPR006665">
    <property type="entry name" value="OmpA-like"/>
</dbReference>
<dbReference type="Gene3D" id="3.30.1330.60">
    <property type="entry name" value="OmpA-like domain"/>
    <property type="match status" value="1"/>
</dbReference>
<dbReference type="PANTHER" id="PTHR30329">
    <property type="entry name" value="STATOR ELEMENT OF FLAGELLAR MOTOR COMPLEX"/>
    <property type="match status" value="1"/>
</dbReference>
<dbReference type="InterPro" id="IPR036737">
    <property type="entry name" value="OmpA-like_sf"/>
</dbReference>
<evidence type="ECO:0000256" key="1">
    <source>
        <dbReference type="ARBA" id="ARBA00004442"/>
    </source>
</evidence>
<dbReference type="InterPro" id="IPR006664">
    <property type="entry name" value="OMP_bac"/>
</dbReference>
<organism evidence="5 6">
    <name type="scientific">Candidatus Saccharicenans subterraneus</name>
    <dbReference type="NCBI Taxonomy" id="2508984"/>
    <lineage>
        <taxon>Bacteria</taxon>
        <taxon>Candidatus Aminicenantota</taxon>
        <taxon>Candidatus Aminicenantia</taxon>
        <taxon>Candidatus Aminicenantales</taxon>
        <taxon>Candidatus Saccharicenantaceae</taxon>
        <taxon>Candidatus Saccharicenans</taxon>
    </lineage>
</organism>
<evidence type="ECO:0000256" key="2">
    <source>
        <dbReference type="ARBA" id="ARBA00023136"/>
    </source>
</evidence>
<evidence type="ECO:0000256" key="3">
    <source>
        <dbReference type="PROSITE-ProRule" id="PRU00473"/>
    </source>
</evidence>
<proteinExistence type="predicted"/>
<evidence type="ECO:0000313" key="6">
    <source>
        <dbReference type="Proteomes" id="UP000257323"/>
    </source>
</evidence>
<dbReference type="Pfam" id="PF00691">
    <property type="entry name" value="OmpA"/>
    <property type="match status" value="1"/>
</dbReference>
<dbReference type="InterPro" id="IPR050330">
    <property type="entry name" value="Bact_OuterMem_StrucFunc"/>
</dbReference>
<dbReference type="PRINTS" id="PR01023">
    <property type="entry name" value="NAFLGMOTY"/>
</dbReference>
<gene>
    <name evidence="5" type="ORF">OP8BY_2487</name>
</gene>
<protein>
    <submittedName>
        <fullName evidence="5">Outer membrane porin OprF</fullName>
    </submittedName>
</protein>
<dbReference type="GO" id="GO:0009279">
    <property type="term" value="C:cell outer membrane"/>
    <property type="evidence" value="ECO:0007669"/>
    <property type="project" value="UniProtKB-SubCell"/>
</dbReference>
<evidence type="ECO:0000313" key="5">
    <source>
        <dbReference type="EMBL" id="RFT14661.1"/>
    </source>
</evidence>
<dbReference type="SUPFAM" id="SSF103088">
    <property type="entry name" value="OmpA-like"/>
    <property type="match status" value="1"/>
</dbReference>
<evidence type="ECO:0000259" key="4">
    <source>
        <dbReference type="PROSITE" id="PS51123"/>
    </source>
</evidence>
<dbReference type="PANTHER" id="PTHR30329:SF20">
    <property type="entry name" value="EXPORTED PROTEIN"/>
    <property type="match status" value="1"/>
</dbReference>
<comment type="caution">
    <text evidence="5">The sequence shown here is derived from an EMBL/GenBank/DDBJ whole genome shotgun (WGS) entry which is preliminary data.</text>
</comment>
<feature type="domain" description="OmpA-like" evidence="4">
    <location>
        <begin position="149"/>
        <end position="263"/>
    </location>
</feature>
<accession>A0A3E2BIV6</accession>
<name>A0A3E2BIV6_9BACT</name>